<evidence type="ECO:0000313" key="2">
    <source>
        <dbReference type="Proteomes" id="UP000054359"/>
    </source>
</evidence>
<organism evidence="1 2">
    <name type="scientific">Stegodyphus mimosarum</name>
    <name type="common">African social velvet spider</name>
    <dbReference type="NCBI Taxonomy" id="407821"/>
    <lineage>
        <taxon>Eukaryota</taxon>
        <taxon>Metazoa</taxon>
        <taxon>Ecdysozoa</taxon>
        <taxon>Arthropoda</taxon>
        <taxon>Chelicerata</taxon>
        <taxon>Arachnida</taxon>
        <taxon>Araneae</taxon>
        <taxon>Araneomorphae</taxon>
        <taxon>Entelegynae</taxon>
        <taxon>Eresoidea</taxon>
        <taxon>Eresidae</taxon>
        <taxon>Stegodyphus</taxon>
    </lineage>
</organism>
<sequence length="33" mass="3787">ISSFKPADLEAVLHHLKKHFNYIVVARIPKTDV</sequence>
<reference evidence="1 2" key="1">
    <citation type="submission" date="2013-11" db="EMBL/GenBank/DDBJ databases">
        <title>Genome sequencing of Stegodyphus mimosarum.</title>
        <authorList>
            <person name="Bechsgaard J."/>
        </authorList>
    </citation>
    <scope>NUCLEOTIDE SEQUENCE [LARGE SCALE GENOMIC DNA]</scope>
</reference>
<name>A0A087V0V4_STEMI</name>
<dbReference type="AlphaFoldDB" id="A0A087V0V4"/>
<keyword evidence="2" id="KW-1185">Reference proteome</keyword>
<dbReference type="EMBL" id="KL815433">
    <property type="protein sequence ID" value="KFM83243.1"/>
    <property type="molecule type" value="Genomic_DNA"/>
</dbReference>
<accession>A0A087V0V4</accession>
<gene>
    <name evidence="1" type="ORF">X975_25059</name>
</gene>
<dbReference type="Proteomes" id="UP000054359">
    <property type="component" value="Unassembled WGS sequence"/>
</dbReference>
<proteinExistence type="predicted"/>
<feature type="non-terminal residue" evidence="1">
    <location>
        <position position="33"/>
    </location>
</feature>
<evidence type="ECO:0000313" key="1">
    <source>
        <dbReference type="EMBL" id="KFM83243.1"/>
    </source>
</evidence>
<protein>
    <submittedName>
        <fullName evidence="1">Uncharacterized protein</fullName>
    </submittedName>
</protein>
<feature type="non-terminal residue" evidence="1">
    <location>
        <position position="1"/>
    </location>
</feature>